<gene>
    <name evidence="1" type="ORF">LX32DRAFT_435644</name>
</gene>
<evidence type="ECO:0000313" key="1">
    <source>
        <dbReference type="EMBL" id="KAK2027540.1"/>
    </source>
</evidence>
<organism evidence="1 2">
    <name type="scientific">Colletotrichum zoysiae</name>
    <dbReference type="NCBI Taxonomy" id="1216348"/>
    <lineage>
        <taxon>Eukaryota</taxon>
        <taxon>Fungi</taxon>
        <taxon>Dikarya</taxon>
        <taxon>Ascomycota</taxon>
        <taxon>Pezizomycotina</taxon>
        <taxon>Sordariomycetes</taxon>
        <taxon>Hypocreomycetidae</taxon>
        <taxon>Glomerellales</taxon>
        <taxon>Glomerellaceae</taxon>
        <taxon>Colletotrichum</taxon>
        <taxon>Colletotrichum graminicola species complex</taxon>
    </lineage>
</organism>
<name>A0AAD9M387_9PEZI</name>
<dbReference type="EMBL" id="MU842893">
    <property type="protein sequence ID" value="KAK2027540.1"/>
    <property type="molecule type" value="Genomic_DNA"/>
</dbReference>
<proteinExistence type="predicted"/>
<dbReference type="Proteomes" id="UP001232148">
    <property type="component" value="Unassembled WGS sequence"/>
</dbReference>
<comment type="caution">
    <text evidence="1">The sequence shown here is derived from an EMBL/GenBank/DDBJ whole genome shotgun (WGS) entry which is preliminary data.</text>
</comment>
<reference evidence="1" key="1">
    <citation type="submission" date="2021-06" db="EMBL/GenBank/DDBJ databases">
        <title>Comparative genomics, transcriptomics and evolutionary studies reveal genomic signatures of adaptation to plant cell wall in hemibiotrophic fungi.</title>
        <authorList>
            <consortium name="DOE Joint Genome Institute"/>
            <person name="Baroncelli R."/>
            <person name="Diaz J.F."/>
            <person name="Benocci T."/>
            <person name="Peng M."/>
            <person name="Battaglia E."/>
            <person name="Haridas S."/>
            <person name="Andreopoulos W."/>
            <person name="Labutti K."/>
            <person name="Pangilinan J."/>
            <person name="Floch G.L."/>
            <person name="Makela M.R."/>
            <person name="Henrissat B."/>
            <person name="Grigoriev I.V."/>
            <person name="Crouch J.A."/>
            <person name="De Vries R.P."/>
            <person name="Sukno S.A."/>
            <person name="Thon M.R."/>
        </authorList>
    </citation>
    <scope>NUCLEOTIDE SEQUENCE</scope>
    <source>
        <strain evidence="1">MAFF235873</strain>
    </source>
</reference>
<dbReference type="AlphaFoldDB" id="A0AAD9M387"/>
<keyword evidence="2" id="KW-1185">Reference proteome</keyword>
<evidence type="ECO:0000313" key="2">
    <source>
        <dbReference type="Proteomes" id="UP001232148"/>
    </source>
</evidence>
<protein>
    <submittedName>
        <fullName evidence="1">Uncharacterized protein</fullName>
    </submittedName>
</protein>
<sequence length="92" mass="10354">MKTQKNKASGEIERGGRAACLPCPALPFCRCCMKRRNLLCRIPAWTQPRTRRSTAREGIEDISSPLLSLTAAVCNAGRRRRYQKRFCGEGRA</sequence>
<accession>A0AAD9M387</accession>